<dbReference type="InterPro" id="IPR023828">
    <property type="entry name" value="Peptidase_S8_Ser-AS"/>
</dbReference>
<dbReference type="GO" id="GO:0006508">
    <property type="term" value="P:proteolysis"/>
    <property type="evidence" value="ECO:0007669"/>
    <property type="project" value="UniProtKB-KW"/>
</dbReference>
<reference evidence="10 11" key="1">
    <citation type="submission" date="2016-10" db="EMBL/GenBank/DDBJ databases">
        <authorList>
            <person name="de Groot N.N."/>
        </authorList>
    </citation>
    <scope>NUCLEOTIDE SEQUENCE [LARGE SCALE GENOMIC DNA]</scope>
    <source>
        <strain evidence="10 11">CGMCC 4.7037</strain>
    </source>
</reference>
<dbReference type="SUPFAM" id="SSF52743">
    <property type="entry name" value="Subtilisin-like"/>
    <property type="match status" value="1"/>
</dbReference>
<dbReference type="PROSITE" id="PS00136">
    <property type="entry name" value="SUBTILASE_ASP"/>
    <property type="match status" value="1"/>
</dbReference>
<sequence>MIRRSFAALGLLLSTAMAAPAAPPPAAPLPGVAEPPDARRITLITGDVVTYAAGPDGSPQAEVVPAPRPDGRQVFFMSVRERDAYYVYPTDALDRVSSGRLDRGLFDVAYLAANGYTDAESATLPLIVQRGQGIAGAKALPSIGGAAVKVNKKDAARFWSTTGTAKAAPGKIWLDRKIQVKLDRSVRQIGAPQAWAAGFKGQGVRVAVLDTGVDETHPDLAGRVAETANFTAETSARDGNGHGTHVASTIAGNGGKYTGVAPESSLLIGKVLNNAGGGNVSDAIAGMEWAVAQKARVVSMSFGVCCPGAGNPLDEAVDRLSAQSGALFVVAAGNDSDSRTIGSPGTAASALTVAAVDRSDQVASFSSKGPTAFDYTLKPDISAPGVDIVAARAQGTSMGVPVDATHTAASGTSMATPHVAGAAALLAGQHPDWTGPRLKAALTSAAHGDGGDAYEQGAGRVDVARAVAQRVTGSGAVDFGFLASPQNGPVSKTITYTNDGDQPVTFALKTGVTAHRGGAVPARTLTVDRDSVTVPARGTASVAVTFDPSGPDTWYEGFVRATAGDVQVTTAVGAFVEPRKVTVRTKMVLPDGATSPTAIPWMLMRTDDRDDLQYAYYPASGAESEAEVYPGTYSVLSALAWRDKNGDWVQSLPIEPQTEITGDTTITLDLRKAERVSVKTPRASEVYASQYAFRRAAANGVASVDVQSLFPQYGLHEYVMLPTERVTQGTFTLGGRYQLGAPAITMKVAGGPELTPRYLNLSKVTVMLDGKSELTLANGGKGTDFTGLDVRGKLVLLDLSDLCPALTCTGNALDRVKAAQAAGAAGVLGYGGQGRTFLNPAGSWPLYPIPTMSLTADQGKALAARTGGRPVTITAEGVKSTPYLYSLMFPESGRVPADLGYDVKTSDVQSIQDRFHADRPGTIKMDTAVTIVTRPGRFAGTASIEHDRRSQSIMDEYVGPVSPDLVWTRAVTTTYDGGTDFYSGRGGQATAVEVFDTAGSRTEAWGIQPRVPGNIMVSKAVYEIGAAMCFACRTDDTFLASVPIMGPVPTHQEAFTYNANFQSDKHGGKDELRLYRDGREIPLAEVKAIIGIFAVTMPTFPLEPARAEYRMTDRYHTLNPGQLYARDVESAWTFGSQRPTGGIGTTDEGICMYWFVTFTVRRCEPVRRLNVRYDVPLDLDNRIKAGMPHRISVTGYNGSLGQADAKVTDLKMWATFDDGAHWTPLDPSASGRASVSPPPLAMTKGAVGLKVQATDAEGNTVEQIVHRAYGLK</sequence>
<name>A0A1H6EIJ6_9ACTN</name>
<dbReference type="InterPro" id="IPR015500">
    <property type="entry name" value="Peptidase_S8_subtilisin-rel"/>
</dbReference>
<keyword evidence="8" id="KW-0732">Signal</keyword>
<evidence type="ECO:0000256" key="4">
    <source>
        <dbReference type="ARBA" id="ARBA00022825"/>
    </source>
</evidence>
<dbReference type="SUPFAM" id="SSF52025">
    <property type="entry name" value="PA domain"/>
    <property type="match status" value="1"/>
</dbReference>
<accession>A0A1H6EIJ6</accession>
<dbReference type="PROSITE" id="PS00137">
    <property type="entry name" value="SUBTILASE_HIS"/>
    <property type="match status" value="1"/>
</dbReference>
<feature type="active site" description="Charge relay system" evidence="5 6">
    <location>
        <position position="210"/>
    </location>
</feature>
<dbReference type="AlphaFoldDB" id="A0A1H6EIJ6"/>
<dbReference type="PROSITE" id="PS00138">
    <property type="entry name" value="SUBTILASE_SER"/>
    <property type="match status" value="1"/>
</dbReference>
<dbReference type="InterPro" id="IPR023827">
    <property type="entry name" value="Peptidase_S8_Asp-AS"/>
</dbReference>
<proteinExistence type="inferred from homology"/>
<protein>
    <submittedName>
        <fullName evidence="10">Serine protease, subtilisin family</fullName>
    </submittedName>
</protein>
<feature type="chain" id="PRO_5009297042" evidence="8">
    <location>
        <begin position="22"/>
        <end position="1272"/>
    </location>
</feature>
<evidence type="ECO:0000256" key="8">
    <source>
        <dbReference type="SAM" id="SignalP"/>
    </source>
</evidence>
<evidence type="ECO:0000256" key="2">
    <source>
        <dbReference type="ARBA" id="ARBA00022670"/>
    </source>
</evidence>
<dbReference type="PROSITE" id="PS51892">
    <property type="entry name" value="SUBTILASE"/>
    <property type="match status" value="1"/>
</dbReference>
<organism evidence="10 11">
    <name type="scientific">Nonomuraea solani</name>
    <dbReference type="NCBI Taxonomy" id="1144553"/>
    <lineage>
        <taxon>Bacteria</taxon>
        <taxon>Bacillati</taxon>
        <taxon>Actinomycetota</taxon>
        <taxon>Actinomycetes</taxon>
        <taxon>Streptosporangiales</taxon>
        <taxon>Streptosporangiaceae</taxon>
        <taxon>Nonomuraea</taxon>
    </lineage>
</organism>
<dbReference type="PANTHER" id="PTHR43806:SF11">
    <property type="entry name" value="CEREVISIN-RELATED"/>
    <property type="match status" value="1"/>
</dbReference>
<dbReference type="Gene3D" id="3.40.50.200">
    <property type="entry name" value="Peptidase S8/S53 domain"/>
    <property type="match status" value="1"/>
</dbReference>
<evidence type="ECO:0000313" key="11">
    <source>
        <dbReference type="Proteomes" id="UP000236732"/>
    </source>
</evidence>
<feature type="active site" description="Charge relay system" evidence="5 6">
    <location>
        <position position="242"/>
    </location>
</feature>
<evidence type="ECO:0000256" key="1">
    <source>
        <dbReference type="ARBA" id="ARBA00011073"/>
    </source>
</evidence>
<dbReference type="GO" id="GO:0005975">
    <property type="term" value="P:carbohydrate metabolic process"/>
    <property type="evidence" value="ECO:0007669"/>
    <property type="project" value="UniProtKB-ARBA"/>
</dbReference>
<dbReference type="Gene3D" id="3.50.30.30">
    <property type="match status" value="1"/>
</dbReference>
<dbReference type="InterPro" id="IPR046450">
    <property type="entry name" value="PA_dom_sf"/>
</dbReference>
<dbReference type="EMBL" id="FNVT01000010">
    <property type="protein sequence ID" value="SEG96776.1"/>
    <property type="molecule type" value="Genomic_DNA"/>
</dbReference>
<dbReference type="RefSeq" id="WP_146103866.1">
    <property type="nucleotide sequence ID" value="NZ_FNVT01000010.1"/>
</dbReference>
<dbReference type="PANTHER" id="PTHR43806">
    <property type="entry name" value="PEPTIDASE S8"/>
    <property type="match status" value="1"/>
</dbReference>
<dbReference type="GO" id="GO:0004252">
    <property type="term" value="F:serine-type endopeptidase activity"/>
    <property type="evidence" value="ECO:0007669"/>
    <property type="project" value="UniProtKB-UniRule"/>
</dbReference>
<evidence type="ECO:0000313" key="10">
    <source>
        <dbReference type="EMBL" id="SEG96776.1"/>
    </source>
</evidence>
<evidence type="ECO:0000256" key="6">
    <source>
        <dbReference type="PROSITE-ProRule" id="PRU01240"/>
    </source>
</evidence>
<keyword evidence="2 6" id="KW-0645">Protease</keyword>
<evidence type="ECO:0000256" key="3">
    <source>
        <dbReference type="ARBA" id="ARBA00022801"/>
    </source>
</evidence>
<evidence type="ECO:0000256" key="5">
    <source>
        <dbReference type="PIRSR" id="PIRSR615500-1"/>
    </source>
</evidence>
<keyword evidence="11" id="KW-1185">Reference proteome</keyword>
<gene>
    <name evidence="10" type="ORF">SAMN05444920_11093</name>
</gene>
<keyword evidence="4 6" id="KW-0720">Serine protease</keyword>
<dbReference type="InterPro" id="IPR050131">
    <property type="entry name" value="Peptidase_S8_subtilisin-like"/>
</dbReference>
<dbReference type="Gene3D" id="2.60.40.10">
    <property type="entry name" value="Immunoglobulins"/>
    <property type="match status" value="1"/>
</dbReference>
<feature type="domain" description="Peptidase S8/S53" evidence="9">
    <location>
        <begin position="201"/>
        <end position="459"/>
    </location>
</feature>
<keyword evidence="3 6" id="KW-0378">Hydrolase</keyword>
<dbReference type="OrthoDB" id="614750at2"/>
<dbReference type="InterPro" id="IPR013783">
    <property type="entry name" value="Ig-like_fold"/>
</dbReference>
<feature type="active site" description="Charge relay system" evidence="5 6">
    <location>
        <position position="413"/>
    </location>
</feature>
<evidence type="ECO:0000256" key="7">
    <source>
        <dbReference type="RuleBase" id="RU003355"/>
    </source>
</evidence>
<feature type="signal peptide" evidence="8">
    <location>
        <begin position="1"/>
        <end position="21"/>
    </location>
</feature>
<dbReference type="InterPro" id="IPR022398">
    <property type="entry name" value="Peptidase_S8_His-AS"/>
</dbReference>
<dbReference type="InterPro" id="IPR036852">
    <property type="entry name" value="Peptidase_S8/S53_dom_sf"/>
</dbReference>
<dbReference type="InterPro" id="IPR000209">
    <property type="entry name" value="Peptidase_S8/S53_dom"/>
</dbReference>
<comment type="similarity">
    <text evidence="1 6 7">Belongs to the peptidase S8 family.</text>
</comment>
<evidence type="ECO:0000259" key="9">
    <source>
        <dbReference type="Pfam" id="PF00082"/>
    </source>
</evidence>
<dbReference type="Pfam" id="PF00082">
    <property type="entry name" value="Peptidase_S8"/>
    <property type="match status" value="1"/>
</dbReference>
<dbReference type="Proteomes" id="UP000236732">
    <property type="component" value="Unassembled WGS sequence"/>
</dbReference>
<dbReference type="PRINTS" id="PR00723">
    <property type="entry name" value="SUBTILISIN"/>
</dbReference>